<organism evidence="1 2">
    <name type="scientific">Cupriavidus nantongensis</name>
    <dbReference type="NCBI Taxonomy" id="1796606"/>
    <lineage>
        <taxon>Bacteria</taxon>
        <taxon>Pseudomonadati</taxon>
        <taxon>Pseudomonadota</taxon>
        <taxon>Betaproteobacteria</taxon>
        <taxon>Burkholderiales</taxon>
        <taxon>Burkholderiaceae</taxon>
        <taxon>Cupriavidus</taxon>
    </lineage>
</organism>
<evidence type="ECO:0000313" key="1">
    <source>
        <dbReference type="EMBL" id="AMR80498.1"/>
    </source>
</evidence>
<proteinExistence type="predicted"/>
<name>A0A142JQY6_9BURK</name>
<protein>
    <submittedName>
        <fullName evidence="1">Uncharacterized protein</fullName>
    </submittedName>
</protein>
<evidence type="ECO:0000313" key="2">
    <source>
        <dbReference type="Proteomes" id="UP000075238"/>
    </source>
</evidence>
<accession>A0A142JQY6</accession>
<dbReference type="AlphaFoldDB" id="A0A142JQY6"/>
<dbReference type="EMBL" id="CP014845">
    <property type="protein sequence ID" value="AMR80498.1"/>
    <property type="molecule type" value="Genomic_DNA"/>
</dbReference>
<keyword evidence="2" id="KW-1185">Reference proteome</keyword>
<reference evidence="1 2" key="1">
    <citation type="submission" date="2016-03" db="EMBL/GenBank/DDBJ databases">
        <title>Complete genome sequence of a novel chlorpyrifos degrading bacterium, Cupriavidus nantongensis sp. X1.</title>
        <authorList>
            <person name="Fang L."/>
        </authorList>
    </citation>
    <scope>NUCLEOTIDE SEQUENCE [LARGE SCALE GENOMIC DNA]</scope>
    <source>
        <strain evidence="1 2">X1</strain>
    </source>
</reference>
<sequence length="59" mass="6614">MFDRSLISFDANFKMVISPRLLLGLQLAFGLSPQLGLKQRHKHQAVGQQLHMGGCFMLS</sequence>
<dbReference type="KEGG" id="cnan:A2G96_21875"/>
<dbReference type="Proteomes" id="UP000075238">
    <property type="component" value="Chromosome 2"/>
</dbReference>
<gene>
    <name evidence="1" type="ORF">A2G96_21875</name>
</gene>